<feature type="non-terminal residue" evidence="1">
    <location>
        <position position="1"/>
    </location>
</feature>
<name>A0A0F9E484_9ZZZZ</name>
<protein>
    <submittedName>
        <fullName evidence="1">Uncharacterized protein</fullName>
    </submittedName>
</protein>
<organism evidence="1">
    <name type="scientific">marine sediment metagenome</name>
    <dbReference type="NCBI Taxonomy" id="412755"/>
    <lineage>
        <taxon>unclassified sequences</taxon>
        <taxon>metagenomes</taxon>
        <taxon>ecological metagenomes</taxon>
    </lineage>
</organism>
<gene>
    <name evidence="1" type="ORF">LCGC14_2199590</name>
</gene>
<comment type="caution">
    <text evidence="1">The sequence shown here is derived from an EMBL/GenBank/DDBJ whole genome shotgun (WGS) entry which is preliminary data.</text>
</comment>
<sequence length="71" mass="7433">SADSFDTPFNMTFTSSGTASLVTVTASLAASDMDGIGPGDLCVIKFWRQVDHGSDTATGDFGPHGFGWEED</sequence>
<dbReference type="EMBL" id="LAZR01028953">
    <property type="protein sequence ID" value="KKL61006.1"/>
    <property type="molecule type" value="Genomic_DNA"/>
</dbReference>
<evidence type="ECO:0000313" key="1">
    <source>
        <dbReference type="EMBL" id="KKL61006.1"/>
    </source>
</evidence>
<proteinExistence type="predicted"/>
<accession>A0A0F9E484</accession>
<dbReference type="AlphaFoldDB" id="A0A0F9E484"/>
<reference evidence="1" key="1">
    <citation type="journal article" date="2015" name="Nature">
        <title>Complex archaea that bridge the gap between prokaryotes and eukaryotes.</title>
        <authorList>
            <person name="Spang A."/>
            <person name="Saw J.H."/>
            <person name="Jorgensen S.L."/>
            <person name="Zaremba-Niedzwiedzka K."/>
            <person name="Martijn J."/>
            <person name="Lind A.E."/>
            <person name="van Eijk R."/>
            <person name="Schleper C."/>
            <person name="Guy L."/>
            <person name="Ettema T.J."/>
        </authorList>
    </citation>
    <scope>NUCLEOTIDE SEQUENCE</scope>
</reference>